<proteinExistence type="predicted"/>
<name>A0A7C6A8M4_UNCW3</name>
<dbReference type="GO" id="GO:0005524">
    <property type="term" value="F:ATP binding"/>
    <property type="evidence" value="ECO:0007669"/>
    <property type="project" value="InterPro"/>
</dbReference>
<dbReference type="EMBL" id="DTLI01000062">
    <property type="protein sequence ID" value="HHS51727.1"/>
    <property type="molecule type" value="Genomic_DNA"/>
</dbReference>
<protein>
    <submittedName>
        <fullName evidence="1">Cob(I)yrinic acid a,c-diamide adenosyltransferase</fullName>
        <ecNumber evidence="1">2.5.1.17</ecNumber>
    </submittedName>
</protein>
<organism evidence="1">
    <name type="scientific">candidate division WOR-3 bacterium</name>
    <dbReference type="NCBI Taxonomy" id="2052148"/>
    <lineage>
        <taxon>Bacteria</taxon>
        <taxon>Bacteria division WOR-3</taxon>
    </lineage>
</organism>
<dbReference type="AlphaFoldDB" id="A0A7C6A8M4"/>
<dbReference type="InterPro" id="IPR027417">
    <property type="entry name" value="P-loop_NTPase"/>
</dbReference>
<accession>A0A7C6A8M4</accession>
<evidence type="ECO:0000313" key="1">
    <source>
        <dbReference type="EMBL" id="HHS51727.1"/>
    </source>
</evidence>
<dbReference type="EC" id="2.5.1.17" evidence="1"/>
<gene>
    <name evidence="1" type="primary">cobO</name>
    <name evidence="1" type="ORF">ENW73_02510</name>
</gene>
<dbReference type="PIRSF" id="PIRSF015617">
    <property type="entry name" value="Adensltrnsf_CobA"/>
    <property type="match status" value="1"/>
</dbReference>
<sequence>MIQVYTGNGKGKTTAAIGQAIRAIGQGFRVLMIQFMKGDKSYGEIIAAKNIPNFEIRQFGLPTFVKKGEPSPEDIRLAKEGLAFAQKVIAENKYQMIILDEINVAIDYGLIKLTEVCELVKNCPDSIELVLTGRYAPKELIDLADLVSEIKEIKHPYTKGYVSRQGIDY</sequence>
<dbReference type="Pfam" id="PF02572">
    <property type="entry name" value="CobA_CobO_BtuR"/>
    <property type="match status" value="1"/>
</dbReference>
<dbReference type="PANTHER" id="PTHR46638:SF1">
    <property type="entry name" value="CORRINOID ADENOSYLTRANSFERASE"/>
    <property type="match status" value="1"/>
</dbReference>
<dbReference type="PANTHER" id="PTHR46638">
    <property type="entry name" value="CORRINOID ADENOSYLTRANSFERASE"/>
    <property type="match status" value="1"/>
</dbReference>
<keyword evidence="1" id="KW-0808">Transferase</keyword>
<dbReference type="SUPFAM" id="SSF52540">
    <property type="entry name" value="P-loop containing nucleoside triphosphate hydrolases"/>
    <property type="match status" value="1"/>
</dbReference>
<reference evidence="1" key="1">
    <citation type="journal article" date="2020" name="mSystems">
        <title>Genome- and Community-Level Interaction Insights into Carbon Utilization and Element Cycling Functions of Hydrothermarchaeota in Hydrothermal Sediment.</title>
        <authorList>
            <person name="Zhou Z."/>
            <person name="Liu Y."/>
            <person name="Xu W."/>
            <person name="Pan J."/>
            <person name="Luo Z.H."/>
            <person name="Li M."/>
        </authorList>
    </citation>
    <scope>NUCLEOTIDE SEQUENCE [LARGE SCALE GENOMIC DNA]</scope>
    <source>
        <strain evidence="1">SpSt-876</strain>
    </source>
</reference>
<comment type="caution">
    <text evidence="1">The sequence shown here is derived from an EMBL/GenBank/DDBJ whole genome shotgun (WGS) entry which is preliminary data.</text>
</comment>
<dbReference type="CDD" id="cd00561">
    <property type="entry name" value="CobA_ACA"/>
    <property type="match status" value="1"/>
</dbReference>
<dbReference type="GO" id="GO:0009236">
    <property type="term" value="P:cobalamin biosynthetic process"/>
    <property type="evidence" value="ECO:0007669"/>
    <property type="project" value="InterPro"/>
</dbReference>
<dbReference type="NCBIfam" id="NF004637">
    <property type="entry name" value="PRK05986.1"/>
    <property type="match status" value="1"/>
</dbReference>
<dbReference type="Gene3D" id="3.40.50.300">
    <property type="entry name" value="P-loop containing nucleotide triphosphate hydrolases"/>
    <property type="match status" value="1"/>
</dbReference>
<dbReference type="InterPro" id="IPR003724">
    <property type="entry name" value="CblAdoTrfase_CobA"/>
</dbReference>
<dbReference type="NCBIfam" id="TIGR00708">
    <property type="entry name" value="cobA"/>
    <property type="match status" value="1"/>
</dbReference>
<dbReference type="GO" id="GO:0008817">
    <property type="term" value="F:corrinoid adenosyltransferase activity"/>
    <property type="evidence" value="ECO:0007669"/>
    <property type="project" value="UniProtKB-EC"/>
</dbReference>